<sequence length="74" mass="8403">MKEGFIASTYECPKCDERMRLYERKSFLRNRTSHAEVSLGHQSLTPTELGRVDEELASPGGRSSQHTLTTTNFL</sequence>
<evidence type="ECO:0000313" key="2">
    <source>
        <dbReference type="EMBL" id="GFY27241.1"/>
    </source>
</evidence>
<feature type="compositionally biased region" description="Polar residues" evidence="1">
    <location>
        <begin position="61"/>
        <end position="74"/>
    </location>
</feature>
<dbReference type="AlphaFoldDB" id="A0A8X7BCV9"/>
<evidence type="ECO:0000256" key="1">
    <source>
        <dbReference type="SAM" id="MobiDB-lite"/>
    </source>
</evidence>
<feature type="region of interest" description="Disordered" evidence="1">
    <location>
        <begin position="33"/>
        <end position="74"/>
    </location>
</feature>
<accession>A0A8X7BCV9</accession>
<evidence type="ECO:0000313" key="3">
    <source>
        <dbReference type="Proteomes" id="UP000887159"/>
    </source>
</evidence>
<reference evidence="2" key="1">
    <citation type="submission" date="2020-08" db="EMBL/GenBank/DDBJ databases">
        <title>Multicomponent nature underlies the extraordinary mechanical properties of spider dragline silk.</title>
        <authorList>
            <person name="Kono N."/>
            <person name="Nakamura H."/>
            <person name="Mori M."/>
            <person name="Yoshida Y."/>
            <person name="Ohtoshi R."/>
            <person name="Malay A.D."/>
            <person name="Moran D.A.P."/>
            <person name="Tomita M."/>
            <person name="Numata K."/>
            <person name="Arakawa K."/>
        </authorList>
    </citation>
    <scope>NUCLEOTIDE SEQUENCE</scope>
</reference>
<name>A0A8X7BCV9_TRICX</name>
<proteinExistence type="predicted"/>
<keyword evidence="3" id="KW-1185">Reference proteome</keyword>
<gene>
    <name evidence="2" type="ORF">TNCV_2068621</name>
</gene>
<dbReference type="EMBL" id="BMAU01021379">
    <property type="protein sequence ID" value="GFY27241.1"/>
    <property type="molecule type" value="Genomic_DNA"/>
</dbReference>
<protein>
    <submittedName>
        <fullName evidence="2">Uncharacterized protein</fullName>
    </submittedName>
</protein>
<organism evidence="2 3">
    <name type="scientific">Trichonephila clavipes</name>
    <name type="common">Golden silk orbweaver</name>
    <name type="synonym">Nephila clavipes</name>
    <dbReference type="NCBI Taxonomy" id="2585209"/>
    <lineage>
        <taxon>Eukaryota</taxon>
        <taxon>Metazoa</taxon>
        <taxon>Ecdysozoa</taxon>
        <taxon>Arthropoda</taxon>
        <taxon>Chelicerata</taxon>
        <taxon>Arachnida</taxon>
        <taxon>Araneae</taxon>
        <taxon>Araneomorphae</taxon>
        <taxon>Entelegynae</taxon>
        <taxon>Araneoidea</taxon>
        <taxon>Nephilidae</taxon>
        <taxon>Trichonephila</taxon>
    </lineage>
</organism>
<dbReference type="Proteomes" id="UP000887159">
    <property type="component" value="Unassembled WGS sequence"/>
</dbReference>
<comment type="caution">
    <text evidence="2">The sequence shown here is derived from an EMBL/GenBank/DDBJ whole genome shotgun (WGS) entry which is preliminary data.</text>
</comment>